<dbReference type="PANTHER" id="PTHR33376:SF4">
    <property type="entry name" value="SIALIC ACID-BINDING PERIPLASMIC PROTEIN SIAP"/>
    <property type="match status" value="1"/>
</dbReference>
<keyword evidence="3" id="KW-0813">Transport</keyword>
<dbReference type="Pfam" id="PF03480">
    <property type="entry name" value="DctP"/>
    <property type="match status" value="1"/>
</dbReference>
<evidence type="ECO:0000256" key="4">
    <source>
        <dbReference type="ARBA" id="ARBA00022729"/>
    </source>
</evidence>
<dbReference type="InterPro" id="IPR004682">
    <property type="entry name" value="TRAP_DctP"/>
</dbReference>
<dbReference type="GO" id="GO:0055085">
    <property type="term" value="P:transmembrane transport"/>
    <property type="evidence" value="ECO:0007669"/>
    <property type="project" value="InterPro"/>
</dbReference>
<keyword evidence="6" id="KW-1185">Reference proteome</keyword>
<protein>
    <submittedName>
        <fullName evidence="5">Tripartite ATP-independent transporter DctP family solute receptor</fullName>
    </submittedName>
</protein>
<evidence type="ECO:0000256" key="2">
    <source>
        <dbReference type="ARBA" id="ARBA00009023"/>
    </source>
</evidence>
<dbReference type="Proteomes" id="UP000295689">
    <property type="component" value="Unassembled WGS sequence"/>
</dbReference>
<dbReference type="NCBIfam" id="NF037995">
    <property type="entry name" value="TRAP_S1"/>
    <property type="match status" value="1"/>
</dbReference>
<dbReference type="AlphaFoldDB" id="A0A4R2AXK0"/>
<comment type="similarity">
    <text evidence="2">Belongs to the bacterial solute-binding protein 7 family.</text>
</comment>
<organism evidence="5 6">
    <name type="scientific">Mesobacillus foraminis</name>
    <dbReference type="NCBI Taxonomy" id="279826"/>
    <lineage>
        <taxon>Bacteria</taxon>
        <taxon>Bacillati</taxon>
        <taxon>Bacillota</taxon>
        <taxon>Bacilli</taxon>
        <taxon>Bacillales</taxon>
        <taxon>Bacillaceae</taxon>
        <taxon>Mesobacillus</taxon>
    </lineage>
</organism>
<sequence>MKMKAFIIGVITILFLSITTGCNVLETAGKENSDGVTTIKIANYFSETHPQNIALKEKFKPYIEEKTNGKFEVEIYPANELGDEAQFTSGARIGSIQMAITGMGLQTANPKIGAVEWPYLFDNYEQANRILNGKVGEEIAKSFRELGVEPIAWTANGFRVVSSNRAIENKEEFKGLRLRMPNIPIFINTGNAMGVNVQPLALSEVFTALEQGVIDGQENPYATLKESGLYEVQSHVVETNHMFSPNVYLMNKEFFDELDQETKDIILEAAQESAQYEWELLQKTEERVKKELQEDGLEIIVPDGEFMKDLRESMDPVYQELYKEYNWAEEFIQLIESEKKKGN</sequence>
<dbReference type="PROSITE" id="PS51257">
    <property type="entry name" value="PROKAR_LIPOPROTEIN"/>
    <property type="match status" value="1"/>
</dbReference>
<dbReference type="PIRSF" id="PIRSF006470">
    <property type="entry name" value="DctB"/>
    <property type="match status" value="1"/>
</dbReference>
<dbReference type="EMBL" id="SLVV01000020">
    <property type="protein sequence ID" value="TCN18415.1"/>
    <property type="molecule type" value="Genomic_DNA"/>
</dbReference>
<dbReference type="CDD" id="cd13603">
    <property type="entry name" value="PBP2_TRAP_Siap_TeaA_like"/>
    <property type="match status" value="1"/>
</dbReference>
<evidence type="ECO:0000256" key="3">
    <source>
        <dbReference type="ARBA" id="ARBA00022448"/>
    </source>
</evidence>
<evidence type="ECO:0000256" key="1">
    <source>
        <dbReference type="ARBA" id="ARBA00004196"/>
    </source>
</evidence>
<dbReference type="PANTHER" id="PTHR33376">
    <property type="match status" value="1"/>
</dbReference>
<accession>A0A4R2AXK0</accession>
<gene>
    <name evidence="5" type="ORF">EV146_12013</name>
</gene>
<keyword evidence="5" id="KW-0675">Receptor</keyword>
<evidence type="ECO:0000313" key="5">
    <source>
        <dbReference type="EMBL" id="TCN18415.1"/>
    </source>
</evidence>
<dbReference type="NCBIfam" id="TIGR00787">
    <property type="entry name" value="dctP"/>
    <property type="match status" value="1"/>
</dbReference>
<keyword evidence="4" id="KW-0732">Signal</keyword>
<dbReference type="InterPro" id="IPR038404">
    <property type="entry name" value="TRAP_DctP_sf"/>
</dbReference>
<evidence type="ECO:0000313" key="6">
    <source>
        <dbReference type="Proteomes" id="UP000295689"/>
    </source>
</evidence>
<dbReference type="Gene3D" id="3.40.190.170">
    <property type="entry name" value="Bacterial extracellular solute-binding protein, family 7"/>
    <property type="match status" value="1"/>
</dbReference>
<reference evidence="5 6" key="1">
    <citation type="journal article" date="2015" name="Stand. Genomic Sci.">
        <title>Genomic Encyclopedia of Bacterial and Archaeal Type Strains, Phase III: the genomes of soil and plant-associated and newly described type strains.</title>
        <authorList>
            <person name="Whitman W.B."/>
            <person name="Woyke T."/>
            <person name="Klenk H.P."/>
            <person name="Zhou Y."/>
            <person name="Lilburn T.G."/>
            <person name="Beck B.J."/>
            <person name="De Vos P."/>
            <person name="Vandamme P."/>
            <person name="Eisen J.A."/>
            <person name="Garrity G."/>
            <person name="Hugenholtz P."/>
            <person name="Kyrpides N.C."/>
        </authorList>
    </citation>
    <scope>NUCLEOTIDE SEQUENCE [LARGE SCALE GENOMIC DNA]</scope>
    <source>
        <strain evidence="5 6">CV53</strain>
    </source>
</reference>
<dbReference type="RefSeq" id="WP_199232720.1">
    <property type="nucleotide sequence ID" value="NZ_JABUHM010000003.1"/>
</dbReference>
<name>A0A4R2AXK0_9BACI</name>
<proteinExistence type="inferred from homology"/>
<dbReference type="InterPro" id="IPR018389">
    <property type="entry name" value="DctP_fam"/>
</dbReference>
<dbReference type="GO" id="GO:0030288">
    <property type="term" value="C:outer membrane-bounded periplasmic space"/>
    <property type="evidence" value="ECO:0007669"/>
    <property type="project" value="InterPro"/>
</dbReference>
<comment type="subcellular location">
    <subcellularLocation>
        <location evidence="1">Cell envelope</location>
    </subcellularLocation>
</comment>
<comment type="caution">
    <text evidence="5">The sequence shown here is derived from an EMBL/GenBank/DDBJ whole genome shotgun (WGS) entry which is preliminary data.</text>
</comment>